<organism evidence="2">
    <name type="scientific">Lygus hesperus</name>
    <name type="common">Western plant bug</name>
    <dbReference type="NCBI Taxonomy" id="30085"/>
    <lineage>
        <taxon>Eukaryota</taxon>
        <taxon>Metazoa</taxon>
        <taxon>Ecdysozoa</taxon>
        <taxon>Arthropoda</taxon>
        <taxon>Hexapoda</taxon>
        <taxon>Insecta</taxon>
        <taxon>Pterygota</taxon>
        <taxon>Neoptera</taxon>
        <taxon>Paraneoptera</taxon>
        <taxon>Hemiptera</taxon>
        <taxon>Heteroptera</taxon>
        <taxon>Panheteroptera</taxon>
        <taxon>Cimicomorpha</taxon>
        <taxon>Miridae</taxon>
        <taxon>Mirini</taxon>
        <taxon>Lygus</taxon>
    </lineage>
</organism>
<dbReference type="EMBL" id="GBHO01043066">
    <property type="protein sequence ID" value="JAG00538.1"/>
    <property type="molecule type" value="Transcribed_RNA"/>
</dbReference>
<dbReference type="EMBL" id="GDHC01006448">
    <property type="protein sequence ID" value="JAQ12181.1"/>
    <property type="molecule type" value="Transcribed_RNA"/>
</dbReference>
<dbReference type="AlphaFoldDB" id="A0A0A9ZDN4"/>
<reference evidence="2" key="2">
    <citation type="submission" date="2014-07" db="EMBL/GenBank/DDBJ databases">
        <authorList>
            <person name="Hull J."/>
        </authorList>
    </citation>
    <scope>NUCLEOTIDE SEQUENCE</scope>
</reference>
<sequence length="105" mass="11151">MLQANHRTFLAGTQDSIQLFHSLQLGSLQLCGDGSATLTVGNKRLHGYTRTLPTPLVIVDGAADAGRILQVIGIVRSTLTFDQRPTVVVQAPGCHSHAPADAEHV</sequence>
<name>A0A0A9ZDN4_LYGHE</name>
<gene>
    <name evidence="2" type="primary">ctf8_5</name>
    <name evidence="1" type="synonym">ctf8_1</name>
    <name evidence="1" type="ORF">CM83_22316</name>
    <name evidence="2" type="ORF">CM83_22327</name>
    <name evidence="3" type="ORF">g.26033</name>
</gene>
<proteinExistence type="predicted"/>
<evidence type="ECO:0000313" key="2">
    <source>
        <dbReference type="EMBL" id="JAG43382.1"/>
    </source>
</evidence>
<evidence type="ECO:0000313" key="3">
    <source>
        <dbReference type="EMBL" id="JAQ12181.1"/>
    </source>
</evidence>
<accession>A0A0A9ZDN4</accession>
<reference evidence="2" key="1">
    <citation type="journal article" date="2014" name="PLoS ONE">
        <title>Transcriptome-Based Identification of ABC Transporters in the Western Tarnished Plant Bug Lygus hesperus.</title>
        <authorList>
            <person name="Hull J.J."/>
            <person name="Chaney K."/>
            <person name="Geib S.M."/>
            <person name="Fabrick J.A."/>
            <person name="Brent C.S."/>
            <person name="Walsh D."/>
            <person name="Lavine L.C."/>
        </authorList>
    </citation>
    <scope>NUCLEOTIDE SEQUENCE</scope>
</reference>
<protein>
    <submittedName>
        <fullName evidence="2">Chromosome transmission fidelity protein 8</fullName>
    </submittedName>
</protein>
<dbReference type="EMBL" id="GBHO01000222">
    <property type="protein sequence ID" value="JAG43382.1"/>
    <property type="molecule type" value="Transcribed_RNA"/>
</dbReference>
<reference evidence="3" key="3">
    <citation type="journal article" date="2016" name="Gigascience">
        <title>De novo construction of an expanded transcriptome assembly for the western tarnished plant bug, Lygus hesperus.</title>
        <authorList>
            <person name="Tassone E.E."/>
            <person name="Geib S.M."/>
            <person name="Hall B."/>
            <person name="Fabrick J.A."/>
            <person name="Brent C.S."/>
            <person name="Hull J.J."/>
        </authorList>
    </citation>
    <scope>NUCLEOTIDE SEQUENCE</scope>
</reference>
<evidence type="ECO:0000313" key="1">
    <source>
        <dbReference type="EMBL" id="JAG00538.1"/>
    </source>
</evidence>